<evidence type="ECO:0000256" key="10">
    <source>
        <dbReference type="ARBA" id="ARBA00075110"/>
    </source>
</evidence>
<keyword evidence="2 14" id="KW-0808">Transferase</keyword>
<evidence type="ECO:0000256" key="5">
    <source>
        <dbReference type="ARBA" id="ARBA00052218"/>
    </source>
</evidence>
<dbReference type="CDD" id="cd00757">
    <property type="entry name" value="ThiF_MoeB_HesA_family"/>
    <property type="match status" value="1"/>
</dbReference>
<keyword evidence="3" id="KW-0547">Nucleotide-binding</keyword>
<dbReference type="GO" id="GO:0004792">
    <property type="term" value="F:thiosulfate-cyanide sulfurtransferase activity"/>
    <property type="evidence" value="ECO:0007669"/>
    <property type="project" value="TreeGrafter"/>
</dbReference>
<evidence type="ECO:0000256" key="11">
    <source>
        <dbReference type="ARBA" id="ARBA00075328"/>
    </source>
</evidence>
<comment type="caution">
    <text evidence="14">The sequence shown here is derived from an EMBL/GenBank/DDBJ whole genome shotgun (WGS) entry which is preliminary data.</text>
</comment>
<organism evidence="14 15">
    <name type="scientific">Acetobacter pasteurianus</name>
    <name type="common">Acetobacter turbidans</name>
    <dbReference type="NCBI Taxonomy" id="438"/>
    <lineage>
        <taxon>Bacteria</taxon>
        <taxon>Pseudomonadati</taxon>
        <taxon>Pseudomonadota</taxon>
        <taxon>Alphaproteobacteria</taxon>
        <taxon>Acetobacterales</taxon>
        <taxon>Acetobacteraceae</taxon>
        <taxon>Acetobacter</taxon>
    </lineage>
</organism>
<dbReference type="FunFam" id="3.40.50.720:FF:000033">
    <property type="entry name" value="Adenylyltransferase and sulfurtransferase MOCS3"/>
    <property type="match status" value="1"/>
</dbReference>
<dbReference type="EC" id="2.7.7.80" evidence="8"/>
<dbReference type="EMBL" id="LYUD01000099">
    <property type="protein sequence ID" value="OAZ72525.1"/>
    <property type="molecule type" value="Genomic_DNA"/>
</dbReference>
<gene>
    <name evidence="14" type="ORF">SRCM100623_01065</name>
</gene>
<dbReference type="PANTHER" id="PTHR10953:SF102">
    <property type="entry name" value="ADENYLYLTRANSFERASE AND SULFURTRANSFERASE MOCS3"/>
    <property type="match status" value="1"/>
</dbReference>
<dbReference type="GO" id="GO:0061605">
    <property type="term" value="F:molybdopterin-synthase adenylyltransferase activity"/>
    <property type="evidence" value="ECO:0007669"/>
    <property type="project" value="UniProtKB-EC"/>
</dbReference>
<keyword evidence="14" id="KW-0548">Nucleotidyltransferase</keyword>
<keyword evidence="4" id="KW-0067">ATP-binding</keyword>
<proteinExistence type="inferred from homology"/>
<evidence type="ECO:0000256" key="1">
    <source>
        <dbReference type="ARBA" id="ARBA00009919"/>
    </source>
</evidence>
<dbReference type="GO" id="GO:0008641">
    <property type="term" value="F:ubiquitin-like modifier activating enzyme activity"/>
    <property type="evidence" value="ECO:0007669"/>
    <property type="project" value="InterPro"/>
</dbReference>
<dbReference type="RefSeq" id="WP_003629051.1">
    <property type="nucleotide sequence ID" value="NZ_LYUD01000099.1"/>
</dbReference>
<dbReference type="InterPro" id="IPR045886">
    <property type="entry name" value="ThiF/MoeB/HesA"/>
</dbReference>
<dbReference type="GO" id="GO:0005829">
    <property type="term" value="C:cytosol"/>
    <property type="evidence" value="ECO:0007669"/>
    <property type="project" value="TreeGrafter"/>
</dbReference>
<name>A0A1A0DBW4_ACEPA</name>
<evidence type="ECO:0000256" key="12">
    <source>
        <dbReference type="ARBA" id="ARBA00078531"/>
    </source>
</evidence>
<evidence type="ECO:0000313" key="15">
    <source>
        <dbReference type="Proteomes" id="UP000093796"/>
    </source>
</evidence>
<evidence type="ECO:0000256" key="2">
    <source>
        <dbReference type="ARBA" id="ARBA00022679"/>
    </source>
</evidence>
<dbReference type="Proteomes" id="UP000093796">
    <property type="component" value="Unassembled WGS sequence"/>
</dbReference>
<accession>A0A1A0DBW4</accession>
<dbReference type="SUPFAM" id="SSF69572">
    <property type="entry name" value="Activating enzymes of the ubiquitin-like proteins"/>
    <property type="match status" value="1"/>
</dbReference>
<dbReference type="PATRIC" id="fig|438.15.peg.1230"/>
<dbReference type="GO" id="GO:0005524">
    <property type="term" value="F:ATP binding"/>
    <property type="evidence" value="ECO:0007669"/>
    <property type="project" value="UniProtKB-KW"/>
</dbReference>
<dbReference type="Pfam" id="PF00899">
    <property type="entry name" value="ThiF"/>
    <property type="match status" value="1"/>
</dbReference>
<dbReference type="InterPro" id="IPR000594">
    <property type="entry name" value="ThiF_NAD_FAD-bd"/>
</dbReference>
<comment type="similarity">
    <text evidence="1">Belongs to the HesA/MoeB/ThiF family.</text>
</comment>
<evidence type="ECO:0000256" key="9">
    <source>
        <dbReference type="ARBA" id="ARBA00073635"/>
    </source>
</evidence>
<dbReference type="NCBIfam" id="NF004281">
    <property type="entry name" value="PRK05690.1"/>
    <property type="match status" value="1"/>
</dbReference>
<evidence type="ECO:0000256" key="8">
    <source>
        <dbReference type="ARBA" id="ARBA00066884"/>
    </source>
</evidence>
<dbReference type="OrthoDB" id="9804286at2"/>
<dbReference type="AlphaFoldDB" id="A0A1A0DBW4"/>
<dbReference type="Gene3D" id="3.40.50.720">
    <property type="entry name" value="NAD(P)-binding Rossmann-like Domain"/>
    <property type="match status" value="1"/>
</dbReference>
<evidence type="ECO:0000259" key="13">
    <source>
        <dbReference type="Pfam" id="PF00899"/>
    </source>
</evidence>
<dbReference type="GO" id="GO:0008146">
    <property type="term" value="F:sulfotransferase activity"/>
    <property type="evidence" value="ECO:0007669"/>
    <property type="project" value="TreeGrafter"/>
</dbReference>
<evidence type="ECO:0000256" key="6">
    <source>
        <dbReference type="ARBA" id="ARBA00055169"/>
    </source>
</evidence>
<reference evidence="14 15" key="1">
    <citation type="submission" date="2016-05" db="EMBL/GenBank/DDBJ databases">
        <title>Genome sequencing of Acetobacter pasteurianus strain SRCM100623.</title>
        <authorList>
            <person name="Song Y.R."/>
        </authorList>
    </citation>
    <scope>NUCLEOTIDE SEQUENCE [LARGE SCALE GENOMIC DNA]</scope>
    <source>
        <strain evidence="14 15">SRCM100623</strain>
    </source>
</reference>
<comment type="catalytic activity">
    <reaction evidence="5">
        <text>[molybdopterin-synthase sulfur-carrier protein]-C-terminal Gly-Gly + ATP + H(+) = [molybdopterin-synthase sulfur-carrier protein]-C-terminal Gly-Gly-AMP + diphosphate</text>
        <dbReference type="Rhea" id="RHEA:43616"/>
        <dbReference type="Rhea" id="RHEA-COMP:12159"/>
        <dbReference type="Rhea" id="RHEA-COMP:12202"/>
        <dbReference type="ChEBI" id="CHEBI:15378"/>
        <dbReference type="ChEBI" id="CHEBI:30616"/>
        <dbReference type="ChEBI" id="CHEBI:33019"/>
        <dbReference type="ChEBI" id="CHEBI:90618"/>
        <dbReference type="ChEBI" id="CHEBI:90778"/>
        <dbReference type="EC" id="2.7.7.80"/>
    </reaction>
</comment>
<dbReference type="PANTHER" id="PTHR10953">
    <property type="entry name" value="UBIQUITIN-ACTIVATING ENZYME E1"/>
    <property type="match status" value="1"/>
</dbReference>
<protein>
    <recommendedName>
        <fullName evidence="9">Molybdopterin-synthase adenylyltransferase</fullName>
        <ecNumber evidence="8">2.7.7.80</ecNumber>
    </recommendedName>
    <alternativeName>
        <fullName evidence="12">MoaD protein adenylase</fullName>
    </alternativeName>
    <alternativeName>
        <fullName evidence="10">Molybdopterin-converting factor subunit 1 adenylase</fullName>
    </alternativeName>
    <alternativeName>
        <fullName evidence="11">Sulfur carrier protein MoaD adenylyltransferase</fullName>
    </alternativeName>
</protein>
<comment type="subunit">
    <text evidence="7">Homodimer. Forms a stable heterotetrameric complex of 2 MoeB and 2 MoaD during adenylation of MoaD.</text>
</comment>
<feature type="domain" description="THIF-type NAD/FAD binding fold" evidence="13">
    <location>
        <begin position="13"/>
        <end position="249"/>
    </location>
</feature>
<evidence type="ECO:0000256" key="3">
    <source>
        <dbReference type="ARBA" id="ARBA00022741"/>
    </source>
</evidence>
<sequence>MISQFSEDEIQRYSRHILLPEVGGIGQMALKGASVLIIGAGGLGSPTALYLAAAGVGRIGLVDDDVVELSNLQRQILHATADVGRRKIDSARATLEALNPGIVVETHPQRLDAASAEGLISQYDLVCDGCDNFATRYVVNAACVKTRKVLVSAAVQRFEGQLSTFRPWRGGPCYHCLYPQTDGEASGLSCGEAGVFGAVTGVMGTLQATEALKELLNIGESMAGRLLMWDALRTRFTTIMLEADPNCPVCGGMGAEHAHTPQQQAAPSAG</sequence>
<evidence type="ECO:0000256" key="4">
    <source>
        <dbReference type="ARBA" id="ARBA00022840"/>
    </source>
</evidence>
<evidence type="ECO:0000256" key="7">
    <source>
        <dbReference type="ARBA" id="ARBA00063809"/>
    </source>
</evidence>
<comment type="function">
    <text evidence="6">Catalyzes the adenylation by ATP of the carboxyl group of the C-terminal glycine of sulfur carrier protein MoaD.</text>
</comment>
<dbReference type="eggNOG" id="COG0476">
    <property type="taxonomic scope" value="Bacteria"/>
</dbReference>
<dbReference type="InterPro" id="IPR035985">
    <property type="entry name" value="Ubiquitin-activating_enz"/>
</dbReference>
<evidence type="ECO:0000313" key="14">
    <source>
        <dbReference type="EMBL" id="OAZ72525.1"/>
    </source>
</evidence>